<dbReference type="EMBL" id="VRMN01000007">
    <property type="protein sequence ID" value="KAA8493318.1"/>
    <property type="molecule type" value="Genomic_DNA"/>
</dbReference>
<evidence type="ECO:0000256" key="1">
    <source>
        <dbReference type="SAM" id="Phobius"/>
    </source>
</evidence>
<dbReference type="Proteomes" id="UP000324585">
    <property type="component" value="Unassembled WGS sequence"/>
</dbReference>
<reference evidence="3" key="1">
    <citation type="journal article" date="2019" name="Nat. Commun.">
        <title>Expansion of phycobilisome linker gene families in mesophilic red algae.</title>
        <authorList>
            <person name="Lee J."/>
            <person name="Kim D."/>
            <person name="Bhattacharya D."/>
            <person name="Yoon H.S."/>
        </authorList>
    </citation>
    <scope>NUCLEOTIDE SEQUENCE [LARGE SCALE GENOMIC DNA]</scope>
    <source>
        <strain evidence="3">CCMP 1328</strain>
    </source>
</reference>
<organism evidence="2 3">
    <name type="scientific">Porphyridium purpureum</name>
    <name type="common">Red alga</name>
    <name type="synonym">Porphyridium cruentum</name>
    <dbReference type="NCBI Taxonomy" id="35688"/>
    <lineage>
        <taxon>Eukaryota</taxon>
        <taxon>Rhodophyta</taxon>
        <taxon>Bangiophyceae</taxon>
        <taxon>Porphyridiales</taxon>
        <taxon>Porphyridiaceae</taxon>
        <taxon>Porphyridium</taxon>
    </lineage>
</organism>
<gene>
    <name evidence="2" type="ORF">FVE85_8763</name>
</gene>
<dbReference type="InterPro" id="IPR010640">
    <property type="entry name" value="Low_temperature_requirement_A"/>
</dbReference>
<evidence type="ECO:0000313" key="3">
    <source>
        <dbReference type="Proteomes" id="UP000324585"/>
    </source>
</evidence>
<feature type="transmembrane region" description="Helical" evidence="1">
    <location>
        <begin position="407"/>
        <end position="429"/>
    </location>
</feature>
<name>A0A5J4YPT7_PORPP</name>
<comment type="caution">
    <text evidence="2">The sequence shown here is derived from an EMBL/GenBank/DDBJ whole genome shotgun (WGS) entry which is preliminary data.</text>
</comment>
<evidence type="ECO:0000313" key="2">
    <source>
        <dbReference type="EMBL" id="KAA8493318.1"/>
    </source>
</evidence>
<feature type="transmembrane region" description="Helical" evidence="1">
    <location>
        <begin position="289"/>
        <end position="311"/>
    </location>
</feature>
<dbReference type="OMA" id="LLGANIW"/>
<feature type="transmembrane region" description="Helical" evidence="1">
    <location>
        <begin position="367"/>
        <end position="387"/>
    </location>
</feature>
<feature type="transmembrane region" description="Helical" evidence="1">
    <location>
        <begin position="134"/>
        <end position="153"/>
    </location>
</feature>
<dbReference type="Pfam" id="PF06772">
    <property type="entry name" value="LtrA"/>
    <property type="match status" value="1"/>
</dbReference>
<proteinExistence type="predicted"/>
<feature type="transmembrane region" description="Helical" evidence="1">
    <location>
        <begin position="323"/>
        <end position="347"/>
    </location>
</feature>
<keyword evidence="1" id="KW-1133">Transmembrane helix</keyword>
<feature type="transmembrane region" description="Helical" evidence="1">
    <location>
        <begin position="159"/>
        <end position="179"/>
    </location>
</feature>
<dbReference type="AlphaFoldDB" id="A0A5J4YPT7"/>
<feature type="transmembrane region" description="Helical" evidence="1">
    <location>
        <begin position="444"/>
        <end position="466"/>
    </location>
</feature>
<dbReference type="PANTHER" id="PTHR36840">
    <property type="entry name" value="BLL5714 PROTEIN"/>
    <property type="match status" value="1"/>
</dbReference>
<keyword evidence="1" id="KW-0812">Transmembrane</keyword>
<dbReference type="OrthoDB" id="191995at2759"/>
<keyword evidence="1" id="KW-0472">Membrane</keyword>
<sequence>MRFSAAIPTDKILFGASAAPGRIQEGHELIWAVVDRLDGRAYGEMSEDGVRLLYAKPRIIVDLDADEEYEEKAAQWWELFLDLMYVAAASNLADALKDELDREGALAYVLMFSIFFNGWLFYTLHQTRFVANSMFHLGLFYVFMLGTALMVVNCSAFEFAHGFSAACIIQRVALLLLYADTYAHVPRARMALTIWIQIISVAVVGFILALVLDSAKAYKLIWTGTVLLDAYFHLHHHLFRMPEEHRVPLNIDHCAERFSCMLLVILGESIVSCVINYRDLPQDARSYTYYAVMALTLLMVFALALIYYMLLPPRAIHAMRRSVVTGSAFVLMHQIMLCALLGMGVGVKFVMIAVTDDAIDVLTIPEMLLLFVCLSIAMLSFFVIRLLHFWGRQPTPKDEPKVRKLKYAWWALVGVWWLIPLIFAVAGAMLKHQMKLRIEPFPCMLLACGTIFIYSFLETILAHVLVHVSEDGLGMNSQHGAIQFKRSIRASTDQDQLCPASYGSFPPTQSDS</sequence>
<feature type="transmembrane region" description="Helical" evidence="1">
    <location>
        <begin position="105"/>
        <end position="122"/>
    </location>
</feature>
<protein>
    <submittedName>
        <fullName evidence="2">Uncharacterized protein</fullName>
    </submittedName>
</protein>
<dbReference type="PANTHER" id="PTHR36840:SF1">
    <property type="entry name" value="BLL5714 PROTEIN"/>
    <property type="match status" value="1"/>
</dbReference>
<feature type="transmembrane region" description="Helical" evidence="1">
    <location>
        <begin position="191"/>
        <end position="211"/>
    </location>
</feature>
<accession>A0A5J4YPT7</accession>
<keyword evidence="3" id="KW-1185">Reference proteome</keyword>